<name>A0A1H8M1G5_9RHOB</name>
<evidence type="ECO:0000313" key="3">
    <source>
        <dbReference type="Proteomes" id="UP000183002"/>
    </source>
</evidence>
<sequence length="380" mass="42208">MTLAPTLYDELVQVFSNVAQFEVRPEEGYQILAEALMQFIQSDRIPEMTEAQLKPYLSAYLAEVRARRINPYAPPPPTPALDGLSSVVNWVKLEKKPPPETLFGWQADQREDKSLIDQLIQQTNLYATSKSFTDLLAFVARMRGFAPFNAMLLHAQKPGITHAATASDWLARFNRRPKQDARPLIVMQAMGPVGFVFDVLDTEGAPLPPEAFAFPTFGDLSLARWHEMLTAVSRAKIEILWVDKGDGAAGSMTRREMVVKGKARAHWTVRVNQNHDPQTQFVTLAHELAHMFLGHLGGDDNPSIKARRGLGHDLQEVEAETVAWVVAHRNGLKPKSEAYLDRYKAAFKGLEVFTILRAANAVETAMGISAAQLAKAGQAK</sequence>
<dbReference type="Gene3D" id="1.10.10.2910">
    <property type="match status" value="1"/>
</dbReference>
<dbReference type="STRING" id="1077947.SAMN05216227_10489"/>
<dbReference type="OrthoDB" id="7605626at2"/>
<gene>
    <name evidence="2" type="ORF">SAMN05216227_10489</name>
</gene>
<evidence type="ECO:0000259" key="1">
    <source>
        <dbReference type="Pfam" id="PF06114"/>
    </source>
</evidence>
<accession>A0A1H8M1G5</accession>
<proteinExistence type="predicted"/>
<reference evidence="2 3" key="1">
    <citation type="submission" date="2016-10" db="EMBL/GenBank/DDBJ databases">
        <authorList>
            <person name="de Groot N.N."/>
        </authorList>
    </citation>
    <scope>NUCLEOTIDE SEQUENCE [LARGE SCALE GENOMIC DNA]</scope>
    <source>
        <strain evidence="2 3">CGMCC 1.10836</strain>
    </source>
</reference>
<feature type="domain" description="IrrE N-terminal-like" evidence="1">
    <location>
        <begin position="266"/>
        <end position="323"/>
    </location>
</feature>
<organism evidence="2 3">
    <name type="scientific">Pseudorhodobacter antarcticus</name>
    <dbReference type="NCBI Taxonomy" id="1077947"/>
    <lineage>
        <taxon>Bacteria</taxon>
        <taxon>Pseudomonadati</taxon>
        <taxon>Pseudomonadota</taxon>
        <taxon>Alphaproteobacteria</taxon>
        <taxon>Rhodobacterales</taxon>
        <taxon>Paracoccaceae</taxon>
        <taxon>Pseudorhodobacter</taxon>
    </lineage>
</organism>
<evidence type="ECO:0000313" key="2">
    <source>
        <dbReference type="EMBL" id="SEO11213.1"/>
    </source>
</evidence>
<protein>
    <recommendedName>
        <fullName evidence="1">IrrE N-terminal-like domain-containing protein</fullName>
    </recommendedName>
</protein>
<dbReference type="Pfam" id="PF06114">
    <property type="entry name" value="Peptidase_M78"/>
    <property type="match status" value="1"/>
</dbReference>
<dbReference type="Proteomes" id="UP000183002">
    <property type="component" value="Unassembled WGS sequence"/>
</dbReference>
<keyword evidence="3" id="KW-1185">Reference proteome</keyword>
<dbReference type="EMBL" id="FOCO01000048">
    <property type="protein sequence ID" value="SEO11213.1"/>
    <property type="molecule type" value="Genomic_DNA"/>
</dbReference>
<dbReference type="RefSeq" id="WP_050519680.1">
    <property type="nucleotide sequence ID" value="NZ_FOCO01000048.1"/>
</dbReference>
<dbReference type="AlphaFoldDB" id="A0A1H8M1G5"/>
<dbReference type="InterPro" id="IPR010359">
    <property type="entry name" value="IrrE_HExxH"/>
</dbReference>